<organism evidence="1">
    <name type="scientific">Octopus bimaculoides</name>
    <name type="common">California two-spotted octopus</name>
    <dbReference type="NCBI Taxonomy" id="37653"/>
    <lineage>
        <taxon>Eukaryota</taxon>
        <taxon>Metazoa</taxon>
        <taxon>Spiralia</taxon>
        <taxon>Lophotrochozoa</taxon>
        <taxon>Mollusca</taxon>
        <taxon>Cephalopoda</taxon>
        <taxon>Coleoidea</taxon>
        <taxon>Octopodiformes</taxon>
        <taxon>Octopoda</taxon>
        <taxon>Incirrata</taxon>
        <taxon>Octopodidae</taxon>
        <taxon>Octopus</taxon>
    </lineage>
</organism>
<reference evidence="1" key="1">
    <citation type="submission" date="2015-07" db="EMBL/GenBank/DDBJ databases">
        <title>MeaNS - Measles Nucleotide Surveillance Program.</title>
        <authorList>
            <person name="Tran T."/>
            <person name="Druce J."/>
        </authorList>
    </citation>
    <scope>NUCLEOTIDE SEQUENCE</scope>
    <source>
        <strain evidence="1">UCB-OBI-ISO-001</strain>
        <tissue evidence="1">Gonad</tissue>
    </source>
</reference>
<sequence>MSFTISYVLNAQTHGHIHTHIQNVSWWWYKISFTILYIRKVQAHVHSQTHKHSYFKCVVVVGV</sequence>
<evidence type="ECO:0000313" key="1">
    <source>
        <dbReference type="EMBL" id="KOF69314.1"/>
    </source>
</evidence>
<name>A0A0L8FXK8_OCTBM</name>
<proteinExistence type="predicted"/>
<accession>A0A0L8FXK8</accession>
<gene>
    <name evidence="1" type="ORF">OCBIM_22005250mg</name>
</gene>
<protein>
    <submittedName>
        <fullName evidence="1">Uncharacterized protein</fullName>
    </submittedName>
</protein>
<dbReference type="EMBL" id="KQ425553">
    <property type="protein sequence ID" value="KOF69314.1"/>
    <property type="molecule type" value="Genomic_DNA"/>
</dbReference>
<dbReference type="AlphaFoldDB" id="A0A0L8FXK8"/>